<keyword evidence="2" id="KW-1185">Reference proteome</keyword>
<gene>
    <name evidence="1" type="ORF">WMSIL1_LOCUS15059</name>
</gene>
<dbReference type="Gene3D" id="2.30.30.140">
    <property type="match status" value="1"/>
</dbReference>
<accession>A0A564ZED0</accession>
<protein>
    <submittedName>
        <fullName evidence="1">Uncharacterized protein</fullName>
    </submittedName>
</protein>
<evidence type="ECO:0000313" key="2">
    <source>
        <dbReference type="Proteomes" id="UP000321570"/>
    </source>
</evidence>
<dbReference type="Proteomes" id="UP000321570">
    <property type="component" value="Unassembled WGS sequence"/>
</dbReference>
<evidence type="ECO:0000313" key="1">
    <source>
        <dbReference type="EMBL" id="VUZ57702.1"/>
    </source>
</evidence>
<reference evidence="1 2" key="1">
    <citation type="submission" date="2019-07" db="EMBL/GenBank/DDBJ databases">
        <authorList>
            <person name="Jastrzebski P J."/>
            <person name="Paukszto L."/>
            <person name="Jastrzebski P J."/>
        </authorList>
    </citation>
    <scope>NUCLEOTIDE SEQUENCE [LARGE SCALE GENOMIC DNA]</scope>
    <source>
        <strain evidence="1 2">WMS-il1</strain>
    </source>
</reference>
<dbReference type="EMBL" id="CABIJS010000719">
    <property type="protein sequence ID" value="VUZ57702.1"/>
    <property type="molecule type" value="Genomic_DNA"/>
</dbReference>
<sequence length="106" mass="12079">MDESQYVYGQFATGSIVLAKMPGYPERPAMIDCDGKGNFAEIRPETGDILRYRVVFLDSNNPTNQVLPASDIRKFSEAVKIKLTLQADFPNFVHYGMVIHIRRRIK</sequence>
<name>A0A564ZED0_HYMDI</name>
<proteinExistence type="predicted"/>
<dbReference type="AlphaFoldDB" id="A0A564ZED0"/>
<organism evidence="1 2">
    <name type="scientific">Hymenolepis diminuta</name>
    <name type="common">Rat tapeworm</name>
    <dbReference type="NCBI Taxonomy" id="6216"/>
    <lineage>
        <taxon>Eukaryota</taxon>
        <taxon>Metazoa</taxon>
        <taxon>Spiralia</taxon>
        <taxon>Lophotrochozoa</taxon>
        <taxon>Platyhelminthes</taxon>
        <taxon>Cestoda</taxon>
        <taxon>Eucestoda</taxon>
        <taxon>Cyclophyllidea</taxon>
        <taxon>Hymenolepididae</taxon>
        <taxon>Hymenolepis</taxon>
    </lineage>
</organism>
<dbReference type="SUPFAM" id="SSF63748">
    <property type="entry name" value="Tudor/PWWP/MBT"/>
    <property type="match status" value="1"/>
</dbReference>